<evidence type="ECO:0000313" key="3">
    <source>
        <dbReference type="EMBL" id="WEU69766.1"/>
    </source>
</evidence>
<keyword evidence="4" id="KW-1185">Reference proteome</keyword>
<protein>
    <submittedName>
        <fullName evidence="3">Transmembrane protein</fullName>
    </submittedName>
</protein>
<feature type="domain" description="Cargo protein 1 compact" evidence="2">
    <location>
        <begin position="428"/>
        <end position="558"/>
    </location>
</feature>
<evidence type="ECO:0000256" key="1">
    <source>
        <dbReference type="SAM" id="MobiDB-lite"/>
    </source>
</evidence>
<feature type="compositionally biased region" description="Polar residues" evidence="1">
    <location>
        <begin position="26"/>
        <end position="37"/>
    </location>
</feature>
<dbReference type="InterPro" id="IPR058049">
    <property type="entry name" value="crAss_CARG1"/>
</dbReference>
<dbReference type="Proteomes" id="UP001241835">
    <property type="component" value="Segment"/>
</dbReference>
<proteinExistence type="predicted"/>
<keyword evidence="3" id="KW-0472">Membrane</keyword>
<keyword evidence="3" id="KW-0812">Transmembrane</keyword>
<organism evidence="3 4">
    <name type="scientific">Kehishuvirus sp. 'tikkala'</name>
    <dbReference type="NCBI Taxonomy" id="3028513"/>
    <lineage>
        <taxon>Viruses</taxon>
        <taxon>Duplodnaviria</taxon>
        <taxon>Heunggongvirae</taxon>
        <taxon>Uroviricota</taxon>
        <taxon>Caudoviricetes</taxon>
        <taxon>Crassvirales</taxon>
        <taxon>Steigviridae</taxon>
        <taxon>Asinivirinae</taxon>
        <taxon>Kehishuvirus</taxon>
    </lineage>
</organism>
<evidence type="ECO:0000259" key="2">
    <source>
        <dbReference type="Pfam" id="PF25725"/>
    </source>
</evidence>
<accession>A0AAF0IET3</accession>
<dbReference type="EMBL" id="OQ198717">
    <property type="protein sequence ID" value="WEU69766.1"/>
    <property type="molecule type" value="Genomic_DNA"/>
</dbReference>
<evidence type="ECO:0000313" key="4">
    <source>
        <dbReference type="Proteomes" id="UP001241835"/>
    </source>
</evidence>
<feature type="compositionally biased region" description="Basic residues" evidence="1">
    <location>
        <begin position="1"/>
        <end position="11"/>
    </location>
</feature>
<feature type="region of interest" description="Disordered" evidence="1">
    <location>
        <begin position="820"/>
        <end position="845"/>
    </location>
</feature>
<name>A0AAF0IET3_9CAUD</name>
<reference evidence="3 4" key="1">
    <citation type="submission" date="2023-01" db="EMBL/GenBank/DDBJ databases">
        <title>New crAssphage isolates infecting Bacteroides cellulosilyticus.</title>
        <authorList>
            <person name="Papudeshi B."/>
            <person name="Vega A.A."/>
            <person name="Souza C."/>
            <person name="Giles S.K."/>
            <person name="Mallawaarachchi V."/>
            <person name="Roach M.J."/>
            <person name="An M."/>
            <person name="Jacobson N."/>
            <person name="McNair K."/>
            <person name="Mora M.F."/>
            <person name="Pastrana K."/>
            <person name="Leigh C."/>
            <person name="Cram C."/>
            <person name="Plewa W.S."/>
            <person name="Grigson S.R."/>
            <person name="Bouras G.S."/>
            <person name="Decewicz P."/>
            <person name="Luque A."/>
            <person name="Droit L."/>
            <person name="Handley S."/>
            <person name="Segall A.M."/>
            <person name="Dinsdale E.A."/>
            <person name="Edwards R.A."/>
        </authorList>
    </citation>
    <scope>NUCLEOTIDE SEQUENCE [LARGE SCALE GENOMIC DNA]</scope>
    <source>
        <strain evidence="3">Bc01</strain>
    </source>
</reference>
<sequence length="845" mass="91207">MAKKKIKRRGKMPPNMFEDGGAAKQSWGQQSSEQFSNAFKGENLGSSIGSIGGAVGSIAQAGISNAQIADTSGIEAQNDAQKNMVVGASSNDDLMSEWGTWNKVKDNYSWKDVRGGSTGQRITNTIGAAGQGAAAGASVGGPIGAIVGGVVGLGSAIGGWLGGNRKAKRKAKKLNKEAKEANERALTSFETRADNIDTQNDFNMLANFSAYGGPLEFGSGAIGYEFDNRYLNNQEMSAIAKQRLTSLPNSFQALPEMNTYNAFAEGGGLSREKNYGSKKKPYPSVPSGDFAGPHRSYPIPTKADARDALRLAGLHGKESVRRKVLAKYPSLKAFGGSLFDSVVGNNFNQSFTQGIQGMFQQEPEQTVQAANIAKDGGGIHIKEKNKGKFTEYCGGKVTEACIRKGKNSSNPTTRKRATFAQNARNWNAFGGWLNTQGGDFTNGVTFIDEGGSHEENPYQGIQIGVDPEGAPNLVEQGEVVYDDYVFSDRMEIPDDIRKEYKLRGKTFAKAAKSAQRESEERPNDPLSNRGLQAAMERIATAQEEARQRKEAHREGNEYPSMFAYGGDTNPYGLALEDPMSVEELEALMAQSGETGEIAPEGNNGNRQTWTRYAPIIGSGLASLSDLFSRPDYSGADMISGVDLGAEAAGYAPIGNYLSYRPLDRDFYINKMNQQAAATRRGLMNTSGGNRLNAQAGILAADYNYGQNMGNLARQAEEYNQQLRERVEAFNRGTNMFNTETGLKASMFNAESRNAAKRARLGQATTAAQLRQGIKDQDSARRSANITNFLQGLGDMGWENEQANWLDTLAKSGVLKMNTKGEYTGGTKKAKGGKVRTKKKKGLTYG</sequence>
<feature type="region of interest" description="Disordered" evidence="1">
    <location>
        <begin position="1"/>
        <end position="37"/>
    </location>
</feature>
<dbReference type="Pfam" id="PF25725">
    <property type="entry name" value="crAss_CARG1"/>
    <property type="match status" value="1"/>
</dbReference>
<feature type="compositionally biased region" description="Basic residues" evidence="1">
    <location>
        <begin position="827"/>
        <end position="845"/>
    </location>
</feature>